<organism evidence="2 3">
    <name type="scientific">Niabella ginsengisoli</name>
    <dbReference type="NCBI Taxonomy" id="522298"/>
    <lineage>
        <taxon>Bacteria</taxon>
        <taxon>Pseudomonadati</taxon>
        <taxon>Bacteroidota</taxon>
        <taxon>Chitinophagia</taxon>
        <taxon>Chitinophagales</taxon>
        <taxon>Chitinophagaceae</taxon>
        <taxon>Niabella</taxon>
    </lineage>
</organism>
<accession>A0ABS9SPM8</accession>
<name>A0ABS9SPM8_9BACT</name>
<comment type="caution">
    <text evidence="2">The sequence shown here is derived from an EMBL/GenBank/DDBJ whole genome shotgun (WGS) entry which is preliminary data.</text>
</comment>
<reference evidence="2 3" key="1">
    <citation type="submission" date="2022-02" db="EMBL/GenBank/DDBJ databases">
        <authorList>
            <person name="Min J."/>
        </authorList>
    </citation>
    <scope>NUCLEOTIDE SEQUENCE [LARGE SCALE GENOMIC DNA]</scope>
    <source>
        <strain evidence="2 3">GR10-1</strain>
    </source>
</reference>
<keyword evidence="1" id="KW-0732">Signal</keyword>
<feature type="signal peptide" evidence="1">
    <location>
        <begin position="1"/>
        <end position="23"/>
    </location>
</feature>
<dbReference type="Proteomes" id="UP001202248">
    <property type="component" value="Unassembled WGS sequence"/>
</dbReference>
<sequence length="386" mass="44273">MAKASIYFSFIICLLLFQYVSNAQSDIPSTIDPKPFADNSNHWYGIADKKNMINALPDKPRYKPSDVKEVADNILLFQKSNGGWPKNYDMFAILTPEQKQKVADKKDILNTTFDNGTCYTQITALAIAYATTKDDRYKTGALKGLEYILAAQYENGGWPQYYPIENNYSKYITYNDGGMIGIVNLLKDIAEGASLYQFVDTRMRSRLQKAYQKSIDCILKTQINDGGKLTAWCQQHDDKTLQPVWARKFEPPSICNGESAGVVLFLMSIKNPDQKVVNAIKAAAQWFEDSKIYNTRVDVVRADSMDTPYRMSTTDRVVVKDTAAPPIWTRYYELGTHRPMFCNRDSKIVYSLAEVERERRDGYAWYTYAPQKVLKNYSKWLKMIKE</sequence>
<dbReference type="GO" id="GO:0030570">
    <property type="term" value="F:pectate lyase activity"/>
    <property type="evidence" value="ECO:0007669"/>
    <property type="project" value="UniProtKB-EC"/>
</dbReference>
<dbReference type="InterPro" id="IPR012669">
    <property type="entry name" value="Pectate_lyase"/>
</dbReference>
<dbReference type="EMBL" id="JAKWBL010000004">
    <property type="protein sequence ID" value="MCH5600221.1"/>
    <property type="molecule type" value="Genomic_DNA"/>
</dbReference>
<keyword evidence="3" id="KW-1185">Reference proteome</keyword>
<dbReference type="Gene3D" id="1.50.10.20">
    <property type="match status" value="1"/>
</dbReference>
<dbReference type="NCBIfam" id="TIGR02474">
    <property type="entry name" value="pec_lyase"/>
    <property type="match status" value="1"/>
</dbReference>
<dbReference type="Pfam" id="PF09492">
    <property type="entry name" value="Pec_lyase"/>
    <property type="match status" value="1"/>
</dbReference>
<dbReference type="EC" id="4.2.2.2" evidence="2"/>
<dbReference type="RefSeq" id="WP_240832229.1">
    <property type="nucleotide sequence ID" value="NZ_JAKWBL010000004.1"/>
</dbReference>
<feature type="chain" id="PRO_5046152748" evidence="1">
    <location>
        <begin position="24"/>
        <end position="386"/>
    </location>
</feature>
<gene>
    <name evidence="2" type="primary">pelA</name>
    <name evidence="2" type="ORF">MKP09_21000</name>
</gene>
<protein>
    <submittedName>
        <fullName evidence="2">Pectate lyase</fullName>
        <ecNumber evidence="2">4.2.2.2</ecNumber>
    </submittedName>
</protein>
<evidence type="ECO:0000256" key="1">
    <source>
        <dbReference type="SAM" id="SignalP"/>
    </source>
</evidence>
<evidence type="ECO:0000313" key="2">
    <source>
        <dbReference type="EMBL" id="MCH5600221.1"/>
    </source>
</evidence>
<keyword evidence="2" id="KW-0456">Lyase</keyword>
<proteinExistence type="predicted"/>
<evidence type="ECO:0000313" key="3">
    <source>
        <dbReference type="Proteomes" id="UP001202248"/>
    </source>
</evidence>
<dbReference type="SUPFAM" id="SSF81853">
    <property type="entry name" value="Family 10 polysaccharide lyase"/>
    <property type="match status" value="1"/>
</dbReference>